<accession>A0A0L6V0N6</accession>
<dbReference type="Proteomes" id="UP000037035">
    <property type="component" value="Unassembled WGS sequence"/>
</dbReference>
<feature type="non-terminal residue" evidence="2">
    <location>
        <position position="1"/>
    </location>
</feature>
<proteinExistence type="predicted"/>
<organism evidence="2 3">
    <name type="scientific">Puccinia sorghi</name>
    <dbReference type="NCBI Taxonomy" id="27349"/>
    <lineage>
        <taxon>Eukaryota</taxon>
        <taxon>Fungi</taxon>
        <taxon>Dikarya</taxon>
        <taxon>Basidiomycota</taxon>
        <taxon>Pucciniomycotina</taxon>
        <taxon>Pucciniomycetes</taxon>
        <taxon>Pucciniales</taxon>
        <taxon>Pucciniaceae</taxon>
        <taxon>Puccinia</taxon>
    </lineage>
</organism>
<dbReference type="InterPro" id="IPR001623">
    <property type="entry name" value="DnaJ_domain"/>
</dbReference>
<evidence type="ECO:0000313" key="2">
    <source>
        <dbReference type="EMBL" id="KNZ53700.1"/>
    </source>
</evidence>
<sequence>HSFFLHILLDISECHLALLQGPEALEVLSPCYQWGHQTISKAEALITKNTTRIMCSLRITNEQLTRDLALDNSSIKYKLIINQIHRPFTRYGLAITFPLSLQIQGAYRTLALKYHPDKTRNGNNQMMSAVGFYPFIDRIHLHLCKQLILHCSSLITLGMSLLIKINASSMILRGLQLALKSRRRNPPFVFILILWQSRVAFPHHICKARVRFSNSTSRHLNPRRIDCQPTKHRPLCLIDLFVCKKKKKKKTQIKNTAQRHNCLQGST</sequence>
<evidence type="ECO:0000313" key="3">
    <source>
        <dbReference type="Proteomes" id="UP000037035"/>
    </source>
</evidence>
<keyword evidence="1" id="KW-0732">Signal</keyword>
<dbReference type="Gene3D" id="1.10.287.110">
    <property type="entry name" value="DnaJ domain"/>
    <property type="match status" value="1"/>
</dbReference>
<dbReference type="VEuPathDB" id="FungiDB:VP01_3160g1"/>
<evidence type="ECO:0008006" key="4">
    <source>
        <dbReference type="Google" id="ProtNLM"/>
    </source>
</evidence>
<feature type="signal peptide" evidence="1">
    <location>
        <begin position="1"/>
        <end position="19"/>
    </location>
</feature>
<dbReference type="AlphaFoldDB" id="A0A0L6V0N6"/>
<dbReference type="InterPro" id="IPR036869">
    <property type="entry name" value="J_dom_sf"/>
</dbReference>
<name>A0A0L6V0N6_9BASI</name>
<dbReference type="CDD" id="cd06257">
    <property type="entry name" value="DnaJ"/>
    <property type="match status" value="1"/>
</dbReference>
<keyword evidence="3" id="KW-1185">Reference proteome</keyword>
<reference evidence="2 3" key="1">
    <citation type="submission" date="2015-08" db="EMBL/GenBank/DDBJ databases">
        <title>Next Generation Sequencing and Analysis of the Genome of Puccinia sorghi L Schw, the Causal Agent of Maize Common Rust.</title>
        <authorList>
            <person name="Rochi L."/>
            <person name="Burguener G."/>
            <person name="Darino M."/>
            <person name="Turjanski A."/>
            <person name="Kreff E."/>
            <person name="Dieguez M.J."/>
            <person name="Sacco F."/>
        </authorList>
    </citation>
    <scope>NUCLEOTIDE SEQUENCE [LARGE SCALE GENOMIC DNA]</scope>
    <source>
        <strain evidence="2 3">RO10H11247</strain>
    </source>
</reference>
<evidence type="ECO:0000256" key="1">
    <source>
        <dbReference type="SAM" id="SignalP"/>
    </source>
</evidence>
<dbReference type="SUPFAM" id="SSF46565">
    <property type="entry name" value="Chaperone J-domain"/>
    <property type="match status" value="1"/>
</dbReference>
<dbReference type="EMBL" id="LAVV01008125">
    <property type="protein sequence ID" value="KNZ53700.1"/>
    <property type="molecule type" value="Genomic_DNA"/>
</dbReference>
<comment type="caution">
    <text evidence="2">The sequence shown here is derived from an EMBL/GenBank/DDBJ whole genome shotgun (WGS) entry which is preliminary data.</text>
</comment>
<feature type="chain" id="PRO_5005568115" description="J domain-containing protein" evidence="1">
    <location>
        <begin position="20"/>
        <end position="267"/>
    </location>
</feature>
<gene>
    <name evidence="2" type="ORF">VP01_3160g1</name>
</gene>
<protein>
    <recommendedName>
        <fullName evidence="4">J domain-containing protein</fullName>
    </recommendedName>
</protein>